<comment type="subunit">
    <text evidence="10">Probably interacts with PlsX.</text>
</comment>
<comment type="similarity">
    <text evidence="10">Belongs to the PlsY family.</text>
</comment>
<comment type="catalytic activity">
    <reaction evidence="10">
        <text>an acyl phosphate + sn-glycerol 3-phosphate = a 1-acyl-sn-glycero-3-phosphate + phosphate</text>
        <dbReference type="Rhea" id="RHEA:34075"/>
        <dbReference type="ChEBI" id="CHEBI:43474"/>
        <dbReference type="ChEBI" id="CHEBI:57597"/>
        <dbReference type="ChEBI" id="CHEBI:57970"/>
        <dbReference type="ChEBI" id="CHEBI:59918"/>
        <dbReference type="EC" id="2.3.1.275"/>
    </reaction>
</comment>
<comment type="pathway">
    <text evidence="10">Lipid metabolism; phospholipid metabolism.</text>
</comment>
<organism evidence="11 12">
    <name type="scientific">Exiguobacterium aestuarii</name>
    <dbReference type="NCBI Taxonomy" id="273527"/>
    <lineage>
        <taxon>Bacteria</taxon>
        <taxon>Bacillati</taxon>
        <taxon>Bacillota</taxon>
        <taxon>Bacilli</taxon>
        <taxon>Bacillales</taxon>
        <taxon>Bacillales Family XII. Incertae Sedis</taxon>
        <taxon>Exiguobacterium</taxon>
    </lineage>
</organism>
<keyword evidence="3 10" id="KW-0808">Transferase</keyword>
<gene>
    <name evidence="10 11" type="primary">plsY</name>
    <name evidence="11" type="ORF">ACFQO8_05945</name>
</gene>
<dbReference type="PANTHER" id="PTHR30309:SF0">
    <property type="entry name" value="GLYCEROL-3-PHOSPHATE ACYLTRANSFERASE-RELATED"/>
    <property type="match status" value="1"/>
</dbReference>
<keyword evidence="12" id="KW-1185">Reference proteome</keyword>
<evidence type="ECO:0000256" key="1">
    <source>
        <dbReference type="ARBA" id="ARBA00022475"/>
    </source>
</evidence>
<name>A0ABW2PJS0_9BACL</name>
<keyword evidence="7 10" id="KW-0472">Membrane</keyword>
<keyword evidence="11" id="KW-0012">Acyltransferase</keyword>
<dbReference type="PANTHER" id="PTHR30309">
    <property type="entry name" value="INNER MEMBRANE PROTEIN YGIH"/>
    <property type="match status" value="1"/>
</dbReference>
<evidence type="ECO:0000256" key="2">
    <source>
        <dbReference type="ARBA" id="ARBA00022516"/>
    </source>
</evidence>
<comment type="subcellular location">
    <subcellularLocation>
        <location evidence="10">Cell membrane</location>
        <topology evidence="10">Multi-pass membrane protein</topology>
    </subcellularLocation>
</comment>
<feature type="transmembrane region" description="Helical" evidence="10">
    <location>
        <begin position="112"/>
        <end position="135"/>
    </location>
</feature>
<accession>A0ABW2PJS0</accession>
<keyword evidence="2 10" id="KW-0444">Lipid biosynthesis</keyword>
<dbReference type="Pfam" id="PF02660">
    <property type="entry name" value="G3P_acyltransf"/>
    <property type="match status" value="1"/>
</dbReference>
<dbReference type="NCBIfam" id="TIGR00023">
    <property type="entry name" value="glycerol-3-phosphate 1-O-acyltransferase PlsY"/>
    <property type="match status" value="1"/>
</dbReference>
<keyword evidence="5 10" id="KW-1133">Transmembrane helix</keyword>
<evidence type="ECO:0000256" key="7">
    <source>
        <dbReference type="ARBA" id="ARBA00023136"/>
    </source>
</evidence>
<dbReference type="SMART" id="SM01207">
    <property type="entry name" value="G3P_acyltransf"/>
    <property type="match status" value="1"/>
</dbReference>
<evidence type="ECO:0000256" key="9">
    <source>
        <dbReference type="ARBA" id="ARBA00023264"/>
    </source>
</evidence>
<keyword evidence="8 10" id="KW-0594">Phospholipid biosynthesis</keyword>
<feature type="transmembrane region" description="Helical" evidence="10">
    <location>
        <begin position="6"/>
        <end position="25"/>
    </location>
</feature>
<dbReference type="EMBL" id="JBHTCE010000001">
    <property type="protein sequence ID" value="MFC7389681.1"/>
    <property type="molecule type" value="Genomic_DNA"/>
</dbReference>
<evidence type="ECO:0000256" key="8">
    <source>
        <dbReference type="ARBA" id="ARBA00023209"/>
    </source>
</evidence>
<dbReference type="GO" id="GO:0004366">
    <property type="term" value="F:glycerol-3-phosphate O-acyltransferase activity"/>
    <property type="evidence" value="ECO:0007669"/>
    <property type="project" value="UniProtKB-EC"/>
</dbReference>
<keyword evidence="4 10" id="KW-0812">Transmembrane</keyword>
<reference evidence="12" key="1">
    <citation type="journal article" date="2019" name="Int. J. Syst. Evol. Microbiol.">
        <title>The Global Catalogue of Microorganisms (GCM) 10K type strain sequencing project: providing services to taxonomists for standard genome sequencing and annotation.</title>
        <authorList>
            <consortium name="The Broad Institute Genomics Platform"/>
            <consortium name="The Broad Institute Genome Sequencing Center for Infectious Disease"/>
            <person name="Wu L."/>
            <person name="Ma J."/>
        </authorList>
    </citation>
    <scope>NUCLEOTIDE SEQUENCE [LARGE SCALE GENOMIC DNA]</scope>
    <source>
        <strain evidence="12">CCUG 55590</strain>
    </source>
</reference>
<evidence type="ECO:0000256" key="5">
    <source>
        <dbReference type="ARBA" id="ARBA00022989"/>
    </source>
</evidence>
<dbReference type="RefSeq" id="WP_214787775.1">
    <property type="nucleotide sequence ID" value="NZ_JANIEL010000013.1"/>
</dbReference>
<evidence type="ECO:0000256" key="4">
    <source>
        <dbReference type="ARBA" id="ARBA00022692"/>
    </source>
</evidence>
<keyword evidence="9 10" id="KW-1208">Phospholipid metabolism</keyword>
<comment type="caution">
    <text evidence="11">The sequence shown here is derived from an EMBL/GenBank/DDBJ whole genome shotgun (WGS) entry which is preliminary data.</text>
</comment>
<dbReference type="HAMAP" id="MF_01043">
    <property type="entry name" value="PlsY"/>
    <property type="match status" value="1"/>
</dbReference>
<feature type="transmembrane region" description="Helical" evidence="10">
    <location>
        <begin position="142"/>
        <end position="159"/>
    </location>
</feature>
<protein>
    <recommendedName>
        <fullName evidence="10">Glycerol-3-phosphate acyltransferase</fullName>
    </recommendedName>
    <alternativeName>
        <fullName evidence="10">Acyl-PO4 G3P acyltransferase</fullName>
    </alternativeName>
    <alternativeName>
        <fullName evidence="10">Acyl-phosphate--glycerol-3-phosphate acyltransferase</fullName>
    </alternativeName>
    <alternativeName>
        <fullName evidence="10">G3P acyltransferase</fullName>
        <shortName evidence="10">GPAT</shortName>
        <ecNumber evidence="10">2.3.1.275</ecNumber>
    </alternativeName>
    <alternativeName>
        <fullName evidence="10">Lysophosphatidic acid synthase</fullName>
        <shortName evidence="10">LPA synthase</shortName>
    </alternativeName>
</protein>
<dbReference type="InterPro" id="IPR003811">
    <property type="entry name" value="G3P_acylTferase_PlsY"/>
</dbReference>
<dbReference type="Proteomes" id="UP001596439">
    <property type="component" value="Unassembled WGS sequence"/>
</dbReference>
<evidence type="ECO:0000256" key="3">
    <source>
        <dbReference type="ARBA" id="ARBA00022679"/>
    </source>
</evidence>
<evidence type="ECO:0000256" key="10">
    <source>
        <dbReference type="HAMAP-Rule" id="MF_01043"/>
    </source>
</evidence>
<proteinExistence type="inferred from homology"/>
<sequence>MPYVTEIIIIILSYLLGSIPFALIIGKLGYRVDVREHGSGNLGTTNTFRVLGKKAGILVLLGDMGKGLVAALLPLLFGSEMSLLLAGIPSVIGHSYPIFAKFKGGKSVATSGGVLLAAFPWFFFVVVGTFIVTLLISRMVSLSSMAAAVVGLVTATAYSLVTEDWLPLIVIVPLALFIIIKHRTNWQRIRAGKEPKVPLFQNKHKS</sequence>
<comment type="function">
    <text evidence="10">Catalyzes the transfer of an acyl group from acyl-phosphate (acyl-PO(4)) to glycerol-3-phosphate (G3P) to form lysophosphatidic acid (LPA). This enzyme utilizes acyl-phosphate as fatty acyl donor, but not acyl-CoA or acyl-ACP.</text>
</comment>
<evidence type="ECO:0000256" key="6">
    <source>
        <dbReference type="ARBA" id="ARBA00023098"/>
    </source>
</evidence>
<evidence type="ECO:0000313" key="11">
    <source>
        <dbReference type="EMBL" id="MFC7389681.1"/>
    </source>
</evidence>
<dbReference type="EC" id="2.3.1.275" evidence="10"/>
<keyword evidence="1 10" id="KW-1003">Cell membrane</keyword>
<keyword evidence="6 10" id="KW-0443">Lipid metabolism</keyword>
<feature type="transmembrane region" description="Helical" evidence="10">
    <location>
        <begin position="165"/>
        <end position="180"/>
    </location>
</feature>
<evidence type="ECO:0000313" key="12">
    <source>
        <dbReference type="Proteomes" id="UP001596439"/>
    </source>
</evidence>